<feature type="region of interest" description="Disordered" evidence="4">
    <location>
        <begin position="241"/>
        <end position="278"/>
    </location>
</feature>
<proteinExistence type="predicted"/>
<dbReference type="InterPro" id="IPR007657">
    <property type="entry name" value="Glycosyltransferase_61"/>
</dbReference>
<accession>E1ZCP2</accession>
<evidence type="ECO:0000256" key="1">
    <source>
        <dbReference type="ARBA" id="ARBA00022676"/>
    </source>
</evidence>
<feature type="region of interest" description="Disordered" evidence="4">
    <location>
        <begin position="1"/>
        <end position="36"/>
    </location>
</feature>
<reference evidence="6 7" key="1">
    <citation type="journal article" date="2010" name="Plant Cell">
        <title>The Chlorella variabilis NC64A genome reveals adaptation to photosymbiosis, coevolution with viruses, and cryptic sex.</title>
        <authorList>
            <person name="Blanc G."/>
            <person name="Duncan G."/>
            <person name="Agarkova I."/>
            <person name="Borodovsky M."/>
            <person name="Gurnon J."/>
            <person name="Kuo A."/>
            <person name="Lindquist E."/>
            <person name="Lucas S."/>
            <person name="Pangilinan J."/>
            <person name="Polle J."/>
            <person name="Salamov A."/>
            <person name="Terry A."/>
            <person name="Yamada T."/>
            <person name="Dunigan D.D."/>
            <person name="Grigoriev I.V."/>
            <person name="Claverie J.M."/>
            <person name="Van Etten J.L."/>
        </authorList>
    </citation>
    <scope>NUCLEOTIDE SEQUENCE [LARGE SCALE GENOMIC DNA]</scope>
    <source>
        <strain evidence="6 7">NC64A</strain>
    </source>
</reference>
<dbReference type="AlphaFoldDB" id="E1ZCP2"/>
<feature type="region of interest" description="Disordered" evidence="4">
    <location>
        <begin position="54"/>
        <end position="84"/>
    </location>
</feature>
<dbReference type="STRING" id="554065.E1ZCP2"/>
<protein>
    <recommendedName>
        <fullName evidence="5">Glycosyltransferase 61 catalytic domain-containing protein</fullName>
    </recommendedName>
</protein>
<keyword evidence="2" id="KW-0808">Transferase</keyword>
<dbReference type="GO" id="GO:0005794">
    <property type="term" value="C:Golgi apparatus"/>
    <property type="evidence" value="ECO:0007669"/>
    <property type="project" value="UniProtKB-ARBA"/>
</dbReference>
<name>E1ZCP2_CHLVA</name>
<evidence type="ECO:0000313" key="7">
    <source>
        <dbReference type="Proteomes" id="UP000008141"/>
    </source>
</evidence>
<evidence type="ECO:0000313" key="6">
    <source>
        <dbReference type="EMBL" id="EFN56275.1"/>
    </source>
</evidence>
<dbReference type="OrthoDB" id="514515at2759"/>
<sequence>MATLEGDDGAKKEEATATGQQELLARRGGVFGSAERSDALQQLRAAKRTPGGYGIGHGFGRHGGAVSAGSADDEHQPLVADDSSLDSEVDAAAVGSSGNSAGSGGGSAAVADAASDVALQQFCEQHFGVEWVRRWGTTAQQVCSATQQLQTFASTVTCRSVNDTHMPAASSPHVLCDATNLRLDPSKLRRARCPLHRPGYLCTSPTYHRYEPGAWSVNCSWPGFSLKAFSKDHQQDIFGAMLAQPGSSPDGAGGSSSERDSGAASSGGSASREAARAPAGVEEVPTLLVTREIREHANVYHTFTDLLNVYISVAVMGWQSCARQVVILDNHPPGPLDMLWPVVAAGGGSAVLPAVRQLLQQPGAHPWDVRLQDAGADSGVGVDVGGPDGRLLVRKVSDFKGPVVFRRAVFVPPGYTSLLFAHLYEESSCPLRTTLFAGFRRFFLSSFGLDDQQQQADAAVAAGSVAVEGKVGVGGDGRGGAGVARAGAGGIGSLGAEGDAHRSDSTLTIRLISRRPGPGKARMARQIGNEEELVAELRVAADEDRGGGGSAVSVGLLDFAQLTVEQQVAVVQQTDILIGMHGAALAYALLLPPHAALVELWPQADGIWRCYQNFAQWAGALYRRVANPDPSRHRDTPAGDVTQVDVGEVAQAVRELLPLVQQRRAERLGLQRQNGAQDGQEL</sequence>
<feature type="domain" description="Glycosyltransferase 61 catalytic" evidence="5">
    <location>
        <begin position="433"/>
        <end position="598"/>
    </location>
</feature>
<dbReference type="InParanoid" id="E1ZCP2"/>
<dbReference type="Pfam" id="PF04577">
    <property type="entry name" value="Glyco_transf_61"/>
    <property type="match status" value="1"/>
</dbReference>
<gene>
    <name evidence="6" type="ORF">CHLNCDRAFT_145141</name>
</gene>
<evidence type="ECO:0000256" key="3">
    <source>
        <dbReference type="ARBA" id="ARBA00023180"/>
    </source>
</evidence>
<dbReference type="GO" id="GO:0016763">
    <property type="term" value="F:pentosyltransferase activity"/>
    <property type="evidence" value="ECO:0007669"/>
    <property type="project" value="UniProtKB-ARBA"/>
</dbReference>
<feature type="compositionally biased region" description="Gly residues" evidence="4">
    <location>
        <begin position="54"/>
        <end position="63"/>
    </location>
</feature>
<evidence type="ECO:0000256" key="2">
    <source>
        <dbReference type="ARBA" id="ARBA00022679"/>
    </source>
</evidence>
<keyword evidence="7" id="KW-1185">Reference proteome</keyword>
<dbReference type="InterPro" id="IPR049625">
    <property type="entry name" value="Glyco_transf_61_cat"/>
</dbReference>
<feature type="compositionally biased region" description="Low complexity" evidence="4">
    <location>
        <begin position="262"/>
        <end position="278"/>
    </location>
</feature>
<keyword evidence="1" id="KW-0328">Glycosyltransferase</keyword>
<dbReference type="Proteomes" id="UP000008141">
    <property type="component" value="Unassembled WGS sequence"/>
</dbReference>
<dbReference type="GeneID" id="17355598"/>
<dbReference type="KEGG" id="cvr:CHLNCDRAFT_145141"/>
<organism evidence="7">
    <name type="scientific">Chlorella variabilis</name>
    <name type="common">Green alga</name>
    <dbReference type="NCBI Taxonomy" id="554065"/>
    <lineage>
        <taxon>Eukaryota</taxon>
        <taxon>Viridiplantae</taxon>
        <taxon>Chlorophyta</taxon>
        <taxon>core chlorophytes</taxon>
        <taxon>Trebouxiophyceae</taxon>
        <taxon>Chlorellales</taxon>
        <taxon>Chlorellaceae</taxon>
        <taxon>Chlorella clade</taxon>
        <taxon>Chlorella</taxon>
    </lineage>
</organism>
<evidence type="ECO:0000259" key="5">
    <source>
        <dbReference type="Pfam" id="PF04577"/>
    </source>
</evidence>
<dbReference type="eggNOG" id="KOG4698">
    <property type="taxonomic scope" value="Eukaryota"/>
</dbReference>
<dbReference type="RefSeq" id="XP_005848377.1">
    <property type="nucleotide sequence ID" value="XM_005848315.1"/>
</dbReference>
<keyword evidence="3" id="KW-0325">Glycoprotein</keyword>
<dbReference type="EMBL" id="GL433842">
    <property type="protein sequence ID" value="EFN56275.1"/>
    <property type="molecule type" value="Genomic_DNA"/>
</dbReference>
<dbReference type="PANTHER" id="PTHR20961">
    <property type="entry name" value="GLYCOSYLTRANSFERASE"/>
    <property type="match status" value="1"/>
</dbReference>
<evidence type="ECO:0000256" key="4">
    <source>
        <dbReference type="SAM" id="MobiDB-lite"/>
    </source>
</evidence>